<dbReference type="Proteomes" id="UP001178148">
    <property type="component" value="Unassembled WGS sequence"/>
</dbReference>
<evidence type="ECO:0000313" key="1">
    <source>
        <dbReference type="EMBL" id="MDP0590026.1"/>
    </source>
</evidence>
<keyword evidence="2" id="KW-1185">Reference proteome</keyword>
<name>A0AA90SNF9_9GAMM</name>
<comment type="caution">
    <text evidence="1">The sequence shown here is derived from an EMBL/GenBank/DDBJ whole genome shotgun (WGS) entry which is preliminary data.</text>
</comment>
<evidence type="ECO:0000313" key="2">
    <source>
        <dbReference type="Proteomes" id="UP001178148"/>
    </source>
</evidence>
<gene>
    <name evidence="1" type="ORF">QS748_12900</name>
</gene>
<sequence length="62" mass="6942">MMIKGLCTFYLAVIVRDFRGNLGSGMHGGIEGWKVVGYERVIRIHCSSLSLFMADCTCRLND</sequence>
<organism evidence="1 2">
    <name type="scientific">Candidatus Endonucleibacter bathymodioli</name>
    <dbReference type="NCBI Taxonomy" id="539814"/>
    <lineage>
        <taxon>Bacteria</taxon>
        <taxon>Pseudomonadati</taxon>
        <taxon>Pseudomonadota</taxon>
        <taxon>Gammaproteobacteria</taxon>
        <taxon>Oceanospirillales</taxon>
        <taxon>Endozoicomonadaceae</taxon>
        <taxon>Candidatus Endonucleibacter</taxon>
    </lineage>
</organism>
<dbReference type="EMBL" id="JASXSV010000027">
    <property type="protein sequence ID" value="MDP0590026.1"/>
    <property type="molecule type" value="Genomic_DNA"/>
</dbReference>
<proteinExistence type="predicted"/>
<protein>
    <submittedName>
        <fullName evidence="1">Uncharacterized protein</fullName>
    </submittedName>
</protein>
<accession>A0AA90SNF9</accession>
<reference evidence="1 2" key="1">
    <citation type="journal article" date="2023" name="bioRxiv">
        <title>An intranuclear bacterial parasite of deep-sea mussels expresses apoptosis inhibitors acquired from its host.</title>
        <authorList>
            <person name="Gonzalez Porras M.A."/>
            <person name="Assie A."/>
            <person name="Tietjen M."/>
            <person name="Violette M."/>
            <person name="Kleiner M."/>
            <person name="Gruber-Vodicka H."/>
            <person name="Dubilier N."/>
            <person name="Leisch N."/>
        </authorList>
    </citation>
    <scope>NUCLEOTIDE SEQUENCE [LARGE SCALE GENOMIC DNA]</scope>
    <source>
        <strain evidence="1">IAP13</strain>
    </source>
</reference>
<dbReference type="AlphaFoldDB" id="A0AA90SNF9"/>